<feature type="transmembrane region" description="Helical" evidence="1">
    <location>
        <begin position="131"/>
        <end position="151"/>
    </location>
</feature>
<reference evidence="2" key="1">
    <citation type="submission" date="2021-01" db="EMBL/GenBank/DDBJ databases">
        <authorList>
            <person name="Corre E."/>
            <person name="Pelletier E."/>
            <person name="Niang G."/>
            <person name="Scheremetjew M."/>
            <person name="Finn R."/>
            <person name="Kale V."/>
            <person name="Holt S."/>
            <person name="Cochrane G."/>
            <person name="Meng A."/>
            <person name="Brown T."/>
            <person name="Cohen L."/>
        </authorList>
    </citation>
    <scope>NUCLEOTIDE SEQUENCE</scope>
</reference>
<feature type="transmembrane region" description="Helical" evidence="1">
    <location>
        <begin position="277"/>
        <end position="300"/>
    </location>
</feature>
<evidence type="ECO:0000313" key="2">
    <source>
        <dbReference type="EMBL" id="CAD8869531.1"/>
    </source>
</evidence>
<sequence length="400" mass="43533">MAVDLAWQVFVPTFALVSGALLHVCVSTRTVGKVLVFFGAQTFMNFYMKFVLSQSVVSEELHLLGFPAAFACTAIQQIVSFVLFVFMVGLSQLSPLSYNPKKLETSWEYVTVIVFSSTFVLNIALNNYSLSIVSLSINLIIRSCLPLSTYISQTLFGSWAGVDVRKASPLELLLMVLGTCCAVVAVYAKSQSKQDGGSDNLFLGVFVCVVSLFSGSMNLALAGLLGSKAELNALDTTLYMAVPAVIFLLGPIFLMRHPVEWPNQGNVTDWETVVRVWSLRPTMMLLVVLSGVFSSFYNVLQYSIVQSLSAAYTAFAGNFNKAATIVIALMLGVDTLQGGAWSYLMLFAVCGNIGCFTLYSVVVSRSSQTGQDEEHNTLELTSSWSETKFLISEDTSSELA</sequence>
<protein>
    <recommendedName>
        <fullName evidence="3">Sugar phosphate transporter domain-containing protein</fullName>
    </recommendedName>
</protein>
<feature type="transmembrane region" description="Helical" evidence="1">
    <location>
        <begin position="339"/>
        <end position="362"/>
    </location>
</feature>
<feature type="transmembrane region" description="Helical" evidence="1">
    <location>
        <begin position="201"/>
        <end position="225"/>
    </location>
</feature>
<feature type="transmembrane region" description="Helical" evidence="1">
    <location>
        <begin position="237"/>
        <end position="257"/>
    </location>
</feature>
<gene>
    <name evidence="2" type="ORF">NSCI0253_LOCUS43887</name>
</gene>
<feature type="transmembrane region" description="Helical" evidence="1">
    <location>
        <begin position="64"/>
        <end position="86"/>
    </location>
</feature>
<feature type="transmembrane region" description="Helical" evidence="1">
    <location>
        <begin position="34"/>
        <end position="52"/>
    </location>
</feature>
<feature type="transmembrane region" description="Helical" evidence="1">
    <location>
        <begin position="172"/>
        <end position="189"/>
    </location>
</feature>
<dbReference type="EMBL" id="HBFQ01061912">
    <property type="protein sequence ID" value="CAD8869531.1"/>
    <property type="molecule type" value="Transcribed_RNA"/>
</dbReference>
<dbReference type="AlphaFoldDB" id="A0A7S1AYX8"/>
<proteinExistence type="predicted"/>
<evidence type="ECO:0000256" key="1">
    <source>
        <dbReference type="SAM" id="Phobius"/>
    </source>
</evidence>
<name>A0A7S1AYX8_NOCSC</name>
<keyword evidence="1" id="KW-0472">Membrane</keyword>
<organism evidence="2">
    <name type="scientific">Noctiluca scintillans</name>
    <name type="common">Sea sparkle</name>
    <name type="synonym">Red tide dinoflagellate</name>
    <dbReference type="NCBI Taxonomy" id="2966"/>
    <lineage>
        <taxon>Eukaryota</taxon>
        <taxon>Sar</taxon>
        <taxon>Alveolata</taxon>
        <taxon>Dinophyceae</taxon>
        <taxon>Noctilucales</taxon>
        <taxon>Noctilucaceae</taxon>
        <taxon>Noctiluca</taxon>
    </lineage>
</organism>
<keyword evidence="1" id="KW-0812">Transmembrane</keyword>
<keyword evidence="1" id="KW-1133">Transmembrane helix</keyword>
<feature type="transmembrane region" description="Helical" evidence="1">
    <location>
        <begin position="312"/>
        <end position="333"/>
    </location>
</feature>
<accession>A0A7S1AYX8</accession>
<feature type="transmembrane region" description="Helical" evidence="1">
    <location>
        <begin position="6"/>
        <end position="27"/>
    </location>
</feature>
<feature type="transmembrane region" description="Helical" evidence="1">
    <location>
        <begin position="107"/>
        <end position="125"/>
    </location>
</feature>
<evidence type="ECO:0008006" key="3">
    <source>
        <dbReference type="Google" id="ProtNLM"/>
    </source>
</evidence>